<comment type="caution">
    <text evidence="1">The sequence shown here is derived from an EMBL/GenBank/DDBJ whole genome shotgun (WGS) entry which is preliminary data.</text>
</comment>
<proteinExistence type="predicted"/>
<reference evidence="1 2" key="1">
    <citation type="submission" date="2020-09" db="EMBL/GenBank/DDBJ databases">
        <title>The genome sequence of type strain Labrenzia polysiphoniae KACC 19711.</title>
        <authorList>
            <person name="Liu Y."/>
        </authorList>
    </citation>
    <scope>NUCLEOTIDE SEQUENCE [LARGE SCALE GENOMIC DNA]</scope>
    <source>
        <strain evidence="1 2">KACC 19711</strain>
    </source>
</reference>
<accession>A0ABR9C6L4</accession>
<dbReference type="RefSeq" id="WP_192107747.1">
    <property type="nucleotide sequence ID" value="NZ_JACYXJ010000002.1"/>
</dbReference>
<dbReference type="Proteomes" id="UP000615687">
    <property type="component" value="Unassembled WGS sequence"/>
</dbReference>
<organism evidence="1 2">
    <name type="scientific">Roseibium polysiphoniae</name>
    <dbReference type="NCBI Taxonomy" id="2571221"/>
    <lineage>
        <taxon>Bacteria</taxon>
        <taxon>Pseudomonadati</taxon>
        <taxon>Pseudomonadota</taxon>
        <taxon>Alphaproteobacteria</taxon>
        <taxon>Hyphomicrobiales</taxon>
        <taxon>Stappiaceae</taxon>
        <taxon>Roseibium</taxon>
    </lineage>
</organism>
<keyword evidence="2" id="KW-1185">Reference proteome</keyword>
<sequence length="72" mass="8418">MDRGPGILEESFECFKKMRLQIKRLHERLVSNFEQNRVEQDTAQTAQLRHKIQTDYSKNAGTDHGATIMRRG</sequence>
<name>A0ABR9C6L4_9HYPH</name>
<evidence type="ECO:0000313" key="2">
    <source>
        <dbReference type="Proteomes" id="UP000615687"/>
    </source>
</evidence>
<protein>
    <submittedName>
        <fullName evidence="1">Uncharacterized protein</fullName>
    </submittedName>
</protein>
<gene>
    <name evidence="1" type="ORF">IG617_04500</name>
</gene>
<evidence type="ECO:0000313" key="1">
    <source>
        <dbReference type="EMBL" id="MBD8875546.1"/>
    </source>
</evidence>
<dbReference type="EMBL" id="JACYXJ010000002">
    <property type="protein sequence ID" value="MBD8875546.1"/>
    <property type="molecule type" value="Genomic_DNA"/>
</dbReference>